<dbReference type="CDD" id="cd11304">
    <property type="entry name" value="Cadherin_repeat"/>
    <property type="match status" value="3"/>
</dbReference>
<accession>A0ABY7F9C9</accession>
<evidence type="ECO:0000256" key="9">
    <source>
        <dbReference type="SAM" id="MobiDB-lite"/>
    </source>
</evidence>
<dbReference type="InterPro" id="IPR050971">
    <property type="entry name" value="Cadherin-domain_protein"/>
</dbReference>
<protein>
    <submittedName>
        <fullName evidence="12">FAT4-like protein</fullName>
    </submittedName>
</protein>
<dbReference type="SMART" id="SM00112">
    <property type="entry name" value="CA"/>
    <property type="match status" value="3"/>
</dbReference>
<feature type="region of interest" description="Disordered" evidence="9">
    <location>
        <begin position="814"/>
        <end position="862"/>
    </location>
</feature>
<evidence type="ECO:0000256" key="7">
    <source>
        <dbReference type="ARBA" id="ARBA00023136"/>
    </source>
</evidence>
<reference evidence="12" key="1">
    <citation type="submission" date="2022-11" db="EMBL/GenBank/DDBJ databases">
        <title>Centuries of genome instability and evolution in soft-shell clam transmissible cancer (bioRxiv).</title>
        <authorList>
            <person name="Hart S.F.M."/>
            <person name="Yonemitsu M.A."/>
            <person name="Giersch R.M."/>
            <person name="Beal B.F."/>
            <person name="Arriagada G."/>
            <person name="Davis B.W."/>
            <person name="Ostrander E.A."/>
            <person name="Goff S.P."/>
            <person name="Metzger M.J."/>
        </authorList>
    </citation>
    <scope>NUCLEOTIDE SEQUENCE</scope>
    <source>
        <strain evidence="12">MELC-2E11</strain>
        <tissue evidence="12">Siphon/mantle</tissue>
    </source>
</reference>
<evidence type="ECO:0000313" key="12">
    <source>
        <dbReference type="EMBL" id="WAR18785.1"/>
    </source>
</evidence>
<proteinExistence type="predicted"/>
<dbReference type="PROSITE" id="PS50268">
    <property type="entry name" value="CADHERIN_2"/>
    <property type="match status" value="3"/>
</dbReference>
<feature type="transmembrane region" description="Helical" evidence="10">
    <location>
        <begin position="731"/>
        <end position="754"/>
    </location>
</feature>
<evidence type="ECO:0000256" key="10">
    <source>
        <dbReference type="SAM" id="Phobius"/>
    </source>
</evidence>
<evidence type="ECO:0000256" key="8">
    <source>
        <dbReference type="PROSITE-ProRule" id="PRU00043"/>
    </source>
</evidence>
<keyword evidence="13" id="KW-1185">Reference proteome</keyword>
<organism evidence="12 13">
    <name type="scientific">Mya arenaria</name>
    <name type="common">Soft-shell clam</name>
    <dbReference type="NCBI Taxonomy" id="6604"/>
    <lineage>
        <taxon>Eukaryota</taxon>
        <taxon>Metazoa</taxon>
        <taxon>Spiralia</taxon>
        <taxon>Lophotrochozoa</taxon>
        <taxon>Mollusca</taxon>
        <taxon>Bivalvia</taxon>
        <taxon>Autobranchia</taxon>
        <taxon>Heteroconchia</taxon>
        <taxon>Euheterodonta</taxon>
        <taxon>Imparidentia</taxon>
        <taxon>Neoheterodontei</taxon>
        <taxon>Myida</taxon>
        <taxon>Myoidea</taxon>
        <taxon>Myidae</taxon>
        <taxon>Mya</taxon>
    </lineage>
</organism>
<sequence length="862" mass="95312">MEVKAVIFGILVGILKPFIIAGAALSCNKSTWQYEELSHSDYWSSNLDSYTTLYGATNVYRRKPLHRSWYTESAGSVIAFRTASGLPDEQRANTNLNPDLIVDELFDWSASPENTLVDHVFAIAAKSGEKRVFLGESGPAIGTYTMTFTVDDQCGNSNNETLTIDVLNWSPSMSGLPAFYTFDEETTEEVTLVNVTLTDRDNSTWNIQGALNVVPANTAITLGNWGHDNTTRRIVSFNANTATPYTGNQQFIMDVQFTDGIYTTDQGYFLLYVTANARPKITNLNNGAQATVSYLETASGDFVYAVSATDAENDPLTWSMTCEPSQCPFKINEDGVITATSDFIRTYVPGYDLLISVHDPLHANDPRNGTLTVLVNDIDDKPTISNLPLAYPLGVSENTPLGTSVYTVSYIDLDPGDTHTIQAQYSPTWGANYFYLNETTGILTTAFNVLDYEDVMTQYGIVSQLDVHVQVNDGSDWSDGNLTLEVLNVNEPPAFHQTKYTMEPDEQGAKGVGSATWGNWGHVVEDQDMLVANTAEIHTFTWDCGESTRFFLMDRFNGSVSFATAFDYDTANMTSPFDCVVTVTDKEGLTATTLLEDSNDNGPVFPQQTDYYIFQVPDLAAGRFVGQVTATDADRSSPNNDIYYTFSTNPFSKGYVVINDFGNIYVNETWKPLFQYGVSYNLVVLAENVNDVTGTRQTATASVTILITGTSTTTSSTTDKPSDFLEDTRNVAWFSVEVALGGALLLLLSGLALFYTVQVKRYRWCVPFLRKKLLGLSKMTRAEKRRYYAAILREEAGGDDEEEVAHLTVGEPHITQVDSPAPPMMWNKRQTHLPKGPSVRRAPEPAVYKEPRPPLKPSMDPK</sequence>
<dbReference type="PROSITE" id="PS51257">
    <property type="entry name" value="PROKAR_LIPOPROTEIN"/>
    <property type="match status" value="1"/>
</dbReference>
<feature type="compositionally biased region" description="Basic and acidic residues" evidence="9">
    <location>
        <begin position="841"/>
        <end position="862"/>
    </location>
</feature>
<dbReference type="PANTHER" id="PTHR24025:SF23">
    <property type="entry name" value="NEURAL-CADHERIN"/>
    <property type="match status" value="1"/>
</dbReference>
<comment type="subcellular location">
    <subcellularLocation>
        <location evidence="1">Membrane</location>
    </subcellularLocation>
</comment>
<feature type="domain" description="Cadherin" evidence="11">
    <location>
        <begin position="300"/>
        <end position="384"/>
    </location>
</feature>
<dbReference type="InterPro" id="IPR015919">
    <property type="entry name" value="Cadherin-like_sf"/>
</dbReference>
<keyword evidence="3" id="KW-0677">Repeat</keyword>
<evidence type="ECO:0000256" key="6">
    <source>
        <dbReference type="ARBA" id="ARBA00022989"/>
    </source>
</evidence>
<keyword evidence="5" id="KW-0130">Cell adhesion</keyword>
<evidence type="ECO:0000256" key="5">
    <source>
        <dbReference type="ARBA" id="ARBA00022889"/>
    </source>
</evidence>
<keyword evidence="2 10" id="KW-0812">Transmembrane</keyword>
<evidence type="ECO:0000259" key="11">
    <source>
        <dbReference type="PROSITE" id="PS50268"/>
    </source>
</evidence>
<keyword evidence="6 10" id="KW-1133">Transmembrane helix</keyword>
<name>A0ABY7F9C9_MYAAR</name>
<evidence type="ECO:0000256" key="2">
    <source>
        <dbReference type="ARBA" id="ARBA00022692"/>
    </source>
</evidence>
<dbReference type="PANTHER" id="PTHR24025">
    <property type="entry name" value="DESMOGLEIN FAMILY MEMBER"/>
    <property type="match status" value="1"/>
</dbReference>
<feature type="domain" description="Cadherin" evidence="11">
    <location>
        <begin position="607"/>
        <end position="723"/>
    </location>
</feature>
<dbReference type="PRINTS" id="PR00205">
    <property type="entry name" value="CADHERIN"/>
</dbReference>
<dbReference type="Gene3D" id="2.60.40.60">
    <property type="entry name" value="Cadherins"/>
    <property type="match status" value="3"/>
</dbReference>
<dbReference type="SUPFAM" id="SSF49313">
    <property type="entry name" value="Cadherin-like"/>
    <property type="match status" value="3"/>
</dbReference>
<keyword evidence="4 8" id="KW-0106">Calcium</keyword>
<dbReference type="EMBL" id="CP111022">
    <property type="protein sequence ID" value="WAR18785.1"/>
    <property type="molecule type" value="Genomic_DNA"/>
</dbReference>
<evidence type="ECO:0000256" key="3">
    <source>
        <dbReference type="ARBA" id="ARBA00022737"/>
    </source>
</evidence>
<keyword evidence="7 10" id="KW-0472">Membrane</keyword>
<evidence type="ECO:0000256" key="4">
    <source>
        <dbReference type="ARBA" id="ARBA00022837"/>
    </source>
</evidence>
<evidence type="ECO:0000313" key="13">
    <source>
        <dbReference type="Proteomes" id="UP001164746"/>
    </source>
</evidence>
<feature type="domain" description="Cadherin" evidence="11">
    <location>
        <begin position="387"/>
        <end position="495"/>
    </location>
</feature>
<dbReference type="Proteomes" id="UP001164746">
    <property type="component" value="Chromosome 11"/>
</dbReference>
<dbReference type="InterPro" id="IPR002126">
    <property type="entry name" value="Cadherin-like_dom"/>
</dbReference>
<gene>
    <name evidence="12" type="ORF">MAR_000623</name>
</gene>
<evidence type="ECO:0000256" key="1">
    <source>
        <dbReference type="ARBA" id="ARBA00004370"/>
    </source>
</evidence>